<reference evidence="1 2" key="2">
    <citation type="submission" date="2014-10" db="EMBL/GenBank/DDBJ databases">
        <title>Comparative genomics of the Paenibacillus odorifer group.</title>
        <authorList>
            <person name="Tsai Y.-C."/>
            <person name="Martin N."/>
            <person name="Korlach J."/>
            <person name="Wiedmann M."/>
        </authorList>
    </citation>
    <scope>NUCLEOTIDE SEQUENCE [LARGE SCALE GENOMIC DNA]</scope>
    <source>
        <strain evidence="1 2">DSM 18334</strain>
    </source>
</reference>
<comment type="caution">
    <text evidence="1">The sequence shown here is derived from an EMBL/GenBank/DDBJ whole genome shotgun (WGS) entry which is preliminary data.</text>
</comment>
<dbReference type="eggNOG" id="ENOG5033862">
    <property type="taxonomic scope" value="Bacteria"/>
</dbReference>
<dbReference type="Proteomes" id="UP000029734">
    <property type="component" value="Unassembled WGS sequence"/>
</dbReference>
<evidence type="ECO:0000313" key="1">
    <source>
        <dbReference type="EMBL" id="KGE16634.1"/>
    </source>
</evidence>
<proteinExistence type="predicted"/>
<protein>
    <submittedName>
        <fullName evidence="1">Group-specific protein</fullName>
    </submittedName>
</protein>
<evidence type="ECO:0000313" key="2">
    <source>
        <dbReference type="Proteomes" id="UP000029734"/>
    </source>
</evidence>
<organism evidence="1 2">
    <name type="scientific">Paenibacillus wynnii</name>
    <dbReference type="NCBI Taxonomy" id="268407"/>
    <lineage>
        <taxon>Bacteria</taxon>
        <taxon>Bacillati</taxon>
        <taxon>Bacillota</taxon>
        <taxon>Bacilli</taxon>
        <taxon>Bacillales</taxon>
        <taxon>Paenibacillaceae</taxon>
        <taxon>Paenibacillus</taxon>
    </lineage>
</organism>
<accession>A0A098M2L0</accession>
<name>A0A098M2L0_9BACL</name>
<sequence length="88" mass="10714">MFNISVDLDKAALLKLCSQHIAEQVHEMDFEFVFWDSAELKKRTCMSWGTIQETFFFDPRFPKRKVGGKWYYPVRETREFLEQWLEEQ</sequence>
<keyword evidence="2" id="KW-1185">Reference proteome</keyword>
<gene>
    <name evidence="1" type="ORF">PWYN_18150</name>
</gene>
<dbReference type="EMBL" id="JQCR01000003">
    <property type="protein sequence ID" value="KGE16634.1"/>
    <property type="molecule type" value="Genomic_DNA"/>
</dbReference>
<reference evidence="1 2" key="1">
    <citation type="submission" date="2014-08" db="EMBL/GenBank/DDBJ databases">
        <authorList>
            <person name="den Bakker H.C."/>
        </authorList>
    </citation>
    <scope>NUCLEOTIDE SEQUENCE [LARGE SCALE GENOMIC DNA]</scope>
    <source>
        <strain evidence="1 2">DSM 18334</strain>
    </source>
</reference>
<dbReference type="AlphaFoldDB" id="A0A098M2L0"/>